<organism evidence="2 3">
    <name type="scientific">Angomonas deanei</name>
    <dbReference type="NCBI Taxonomy" id="59799"/>
    <lineage>
        <taxon>Eukaryota</taxon>
        <taxon>Discoba</taxon>
        <taxon>Euglenozoa</taxon>
        <taxon>Kinetoplastea</taxon>
        <taxon>Metakinetoplastina</taxon>
        <taxon>Trypanosomatida</taxon>
        <taxon>Trypanosomatidae</taxon>
        <taxon>Strigomonadinae</taxon>
        <taxon>Angomonas</taxon>
    </lineage>
</organism>
<reference evidence="2 3" key="1">
    <citation type="submission" date="2020-08" db="EMBL/GenBank/DDBJ databases">
        <authorList>
            <person name="Newling K."/>
            <person name="Davey J."/>
            <person name="Forrester S."/>
        </authorList>
    </citation>
    <scope>NUCLEOTIDE SEQUENCE [LARGE SCALE GENOMIC DNA]</scope>
    <source>
        <strain evidence="3">Crithidia deanei Carvalho (ATCC PRA-265)</strain>
    </source>
</reference>
<proteinExistence type="predicted"/>
<accession>A0A7G2BZZ8</accession>
<dbReference type="AlphaFoldDB" id="A0A7G2BZZ8"/>
<evidence type="ECO:0000256" key="1">
    <source>
        <dbReference type="SAM" id="MobiDB-lite"/>
    </source>
</evidence>
<evidence type="ECO:0000313" key="2">
    <source>
        <dbReference type="EMBL" id="CAD2213040.1"/>
    </source>
</evidence>
<keyword evidence="3" id="KW-1185">Reference proteome</keyword>
<dbReference type="VEuPathDB" id="TriTrypDB:ADEAN_000047600"/>
<feature type="compositionally biased region" description="Polar residues" evidence="1">
    <location>
        <begin position="1"/>
        <end position="25"/>
    </location>
</feature>
<protein>
    <submittedName>
        <fullName evidence="2">Uncharacterized protein</fullName>
    </submittedName>
</protein>
<name>A0A7G2BZZ8_9TRYP</name>
<dbReference type="Proteomes" id="UP000515908">
    <property type="component" value="Chromosome 01"/>
</dbReference>
<sequence length="141" mass="15294">MSPTYTAQPGASPPSDTASNFQPTVNQNSSGNANQANNSNHVLEAMPQTMVPQQYMIPQGYAQRPMYVQAGHPMMAAQGQPQLVLYQQRPMLLVNLPDGRCALFPAVLHRPVPTQQNILPGIPAYPMSGAQYPAQPNYGPH</sequence>
<dbReference type="EMBL" id="LR877145">
    <property type="protein sequence ID" value="CAD2213040.1"/>
    <property type="molecule type" value="Genomic_DNA"/>
</dbReference>
<gene>
    <name evidence="2" type="ORF">ADEAN_000047600</name>
</gene>
<evidence type="ECO:0000313" key="3">
    <source>
        <dbReference type="Proteomes" id="UP000515908"/>
    </source>
</evidence>
<feature type="region of interest" description="Disordered" evidence="1">
    <location>
        <begin position="1"/>
        <end position="41"/>
    </location>
</feature>
<feature type="compositionally biased region" description="Low complexity" evidence="1">
    <location>
        <begin position="26"/>
        <end position="40"/>
    </location>
</feature>